<dbReference type="Pfam" id="PF00795">
    <property type="entry name" value="CN_hydrolase"/>
    <property type="match status" value="1"/>
</dbReference>
<dbReference type="PROSITE" id="PS50263">
    <property type="entry name" value="CN_HYDROLASE"/>
    <property type="match status" value="1"/>
</dbReference>
<dbReference type="STRING" id="7070.D6WS32"/>
<reference evidence="5 6" key="1">
    <citation type="journal article" date="2008" name="Nature">
        <title>The genome of the model beetle and pest Tribolium castaneum.</title>
        <authorList>
            <consortium name="Tribolium Genome Sequencing Consortium"/>
            <person name="Richards S."/>
            <person name="Gibbs R.A."/>
            <person name="Weinstock G.M."/>
            <person name="Brown S.J."/>
            <person name="Denell R."/>
            <person name="Beeman R.W."/>
            <person name="Gibbs R."/>
            <person name="Beeman R.W."/>
            <person name="Brown S.J."/>
            <person name="Bucher G."/>
            <person name="Friedrich M."/>
            <person name="Grimmelikhuijzen C.J."/>
            <person name="Klingler M."/>
            <person name="Lorenzen M."/>
            <person name="Richards S."/>
            <person name="Roth S."/>
            <person name="Schroder R."/>
            <person name="Tautz D."/>
            <person name="Zdobnov E.M."/>
            <person name="Muzny D."/>
            <person name="Gibbs R.A."/>
            <person name="Weinstock G.M."/>
            <person name="Attaway T."/>
            <person name="Bell S."/>
            <person name="Buhay C.J."/>
            <person name="Chandrabose M.N."/>
            <person name="Chavez D."/>
            <person name="Clerk-Blankenburg K.P."/>
            <person name="Cree A."/>
            <person name="Dao M."/>
            <person name="Davis C."/>
            <person name="Chacko J."/>
            <person name="Dinh H."/>
            <person name="Dugan-Rocha S."/>
            <person name="Fowler G."/>
            <person name="Garner T.T."/>
            <person name="Garnes J."/>
            <person name="Gnirke A."/>
            <person name="Hawes A."/>
            <person name="Hernandez J."/>
            <person name="Hines S."/>
            <person name="Holder M."/>
            <person name="Hume J."/>
            <person name="Jhangiani S.N."/>
            <person name="Joshi V."/>
            <person name="Khan Z.M."/>
            <person name="Jackson L."/>
            <person name="Kovar C."/>
            <person name="Kowis A."/>
            <person name="Lee S."/>
            <person name="Lewis L.R."/>
            <person name="Margolis J."/>
            <person name="Morgan M."/>
            <person name="Nazareth L.V."/>
            <person name="Nguyen N."/>
            <person name="Okwuonu G."/>
            <person name="Parker D."/>
            <person name="Richards S."/>
            <person name="Ruiz S.J."/>
            <person name="Santibanez J."/>
            <person name="Savard J."/>
            <person name="Scherer S.E."/>
            <person name="Schneider B."/>
            <person name="Sodergren E."/>
            <person name="Tautz D."/>
            <person name="Vattahil S."/>
            <person name="Villasana D."/>
            <person name="White C.S."/>
            <person name="Wright R."/>
            <person name="Park Y."/>
            <person name="Beeman R.W."/>
            <person name="Lord J."/>
            <person name="Oppert B."/>
            <person name="Lorenzen M."/>
            <person name="Brown S."/>
            <person name="Wang L."/>
            <person name="Savard J."/>
            <person name="Tautz D."/>
            <person name="Richards S."/>
            <person name="Weinstock G."/>
            <person name="Gibbs R.A."/>
            <person name="Liu Y."/>
            <person name="Worley K."/>
            <person name="Weinstock G."/>
            <person name="Elsik C.G."/>
            <person name="Reese J.T."/>
            <person name="Elhaik E."/>
            <person name="Landan G."/>
            <person name="Graur D."/>
            <person name="Arensburger P."/>
            <person name="Atkinson P."/>
            <person name="Beeman R.W."/>
            <person name="Beidler J."/>
            <person name="Brown S.J."/>
            <person name="Demuth J.P."/>
            <person name="Drury D.W."/>
            <person name="Du Y.Z."/>
            <person name="Fujiwara H."/>
            <person name="Lorenzen M."/>
            <person name="Maselli V."/>
            <person name="Osanai M."/>
            <person name="Park Y."/>
            <person name="Robertson H.M."/>
            <person name="Tu Z."/>
            <person name="Wang J.J."/>
            <person name="Wang S."/>
            <person name="Richards S."/>
            <person name="Song H."/>
            <person name="Zhang L."/>
            <person name="Sodergren E."/>
            <person name="Werner D."/>
            <person name="Stanke M."/>
            <person name="Morgenstern B."/>
            <person name="Solovyev V."/>
            <person name="Kosarev P."/>
            <person name="Brown G."/>
            <person name="Chen H.C."/>
            <person name="Ermolaeva O."/>
            <person name="Hlavina W."/>
            <person name="Kapustin Y."/>
            <person name="Kiryutin B."/>
            <person name="Kitts P."/>
            <person name="Maglott D."/>
            <person name="Pruitt K."/>
            <person name="Sapojnikov V."/>
            <person name="Souvorov A."/>
            <person name="Mackey A.J."/>
            <person name="Waterhouse R.M."/>
            <person name="Wyder S."/>
            <person name="Zdobnov E.M."/>
            <person name="Zdobnov E.M."/>
            <person name="Wyder S."/>
            <person name="Kriventseva E.V."/>
            <person name="Kadowaki T."/>
            <person name="Bork P."/>
            <person name="Aranda M."/>
            <person name="Bao R."/>
            <person name="Beermann A."/>
            <person name="Berns N."/>
            <person name="Bolognesi R."/>
            <person name="Bonneton F."/>
            <person name="Bopp D."/>
            <person name="Brown S.J."/>
            <person name="Bucher G."/>
            <person name="Butts T."/>
            <person name="Chaumot A."/>
            <person name="Denell R.E."/>
            <person name="Ferrier D.E."/>
            <person name="Friedrich M."/>
            <person name="Gordon C.M."/>
            <person name="Jindra M."/>
            <person name="Klingler M."/>
            <person name="Lan Q."/>
            <person name="Lattorff H.M."/>
            <person name="Laudet V."/>
            <person name="von Levetsow C."/>
            <person name="Liu Z."/>
            <person name="Lutz R."/>
            <person name="Lynch J.A."/>
            <person name="da Fonseca R.N."/>
            <person name="Posnien N."/>
            <person name="Reuter R."/>
            <person name="Roth S."/>
            <person name="Savard J."/>
            <person name="Schinko J.B."/>
            <person name="Schmitt C."/>
            <person name="Schoppmeier M."/>
            <person name="Schroder R."/>
            <person name="Shippy T.D."/>
            <person name="Simonnet F."/>
            <person name="Marques-Souza H."/>
            <person name="Tautz D."/>
            <person name="Tomoyasu Y."/>
            <person name="Trauner J."/>
            <person name="Van der Zee M."/>
            <person name="Vervoort M."/>
            <person name="Wittkopp N."/>
            <person name="Wimmer E.A."/>
            <person name="Yang X."/>
            <person name="Jones A.K."/>
            <person name="Sattelle D.B."/>
            <person name="Ebert P.R."/>
            <person name="Nelson D."/>
            <person name="Scott J.G."/>
            <person name="Beeman R.W."/>
            <person name="Muthukrishnan S."/>
            <person name="Kramer K.J."/>
            <person name="Arakane Y."/>
            <person name="Beeman R.W."/>
            <person name="Zhu Q."/>
            <person name="Hogenkamp D."/>
            <person name="Dixit R."/>
            <person name="Oppert B."/>
            <person name="Jiang H."/>
            <person name="Zou Z."/>
            <person name="Marshall J."/>
            <person name="Elpidina E."/>
            <person name="Vinokurov K."/>
            <person name="Oppert C."/>
            <person name="Zou Z."/>
            <person name="Evans J."/>
            <person name="Lu Z."/>
            <person name="Zhao P."/>
            <person name="Sumathipala N."/>
            <person name="Altincicek B."/>
            <person name="Vilcinskas A."/>
            <person name="Williams M."/>
            <person name="Hultmark D."/>
            <person name="Hetru C."/>
            <person name="Jiang H."/>
            <person name="Grimmelikhuijzen C.J."/>
            <person name="Hauser F."/>
            <person name="Cazzamali G."/>
            <person name="Williamson M."/>
            <person name="Park Y."/>
            <person name="Li B."/>
            <person name="Tanaka Y."/>
            <person name="Predel R."/>
            <person name="Neupert S."/>
            <person name="Schachtner J."/>
            <person name="Verleyen P."/>
            <person name="Raible F."/>
            <person name="Bork P."/>
            <person name="Friedrich M."/>
            <person name="Walden K.K."/>
            <person name="Robertson H.M."/>
            <person name="Angeli S."/>
            <person name="Foret S."/>
            <person name="Bucher G."/>
            <person name="Schuetz S."/>
            <person name="Maleszka R."/>
            <person name="Wimmer E.A."/>
            <person name="Beeman R.W."/>
            <person name="Lorenzen M."/>
            <person name="Tomoyasu Y."/>
            <person name="Miller S.C."/>
            <person name="Grossmann D."/>
            <person name="Bucher G."/>
        </authorList>
    </citation>
    <scope>NUCLEOTIDE SEQUENCE [LARGE SCALE GENOMIC DNA]</scope>
    <source>
        <strain evidence="5 6">Georgia GA2</strain>
    </source>
</reference>
<dbReference type="Gene3D" id="3.60.110.10">
    <property type="entry name" value="Carbon-nitrogen hydrolase"/>
    <property type="match status" value="1"/>
</dbReference>
<gene>
    <name evidence="5" type="primary">AUGUSTUS-3.0.2_08761</name>
    <name evidence="5" type="ORF">TcasGA2_TC008761</name>
</gene>
<accession>D6WS32</accession>
<dbReference type="EMBL" id="KQ971354">
    <property type="protein sequence ID" value="EFA05943.2"/>
    <property type="molecule type" value="Genomic_DNA"/>
</dbReference>
<proteinExistence type="inferred from homology"/>
<dbReference type="Proteomes" id="UP000007266">
    <property type="component" value="Linkage group 7"/>
</dbReference>
<evidence type="ECO:0000256" key="2">
    <source>
        <dbReference type="ARBA" id="ARBA00022801"/>
    </source>
</evidence>
<protein>
    <submittedName>
        <fullName evidence="5">Vanin-like protein 1</fullName>
    </submittedName>
</protein>
<dbReference type="InterPro" id="IPR003010">
    <property type="entry name" value="C-N_Hydrolase"/>
</dbReference>
<dbReference type="AlphaFoldDB" id="D6WS32"/>
<keyword evidence="2" id="KW-0378">Hydrolase</keyword>
<evidence type="ECO:0000313" key="5">
    <source>
        <dbReference type="EMBL" id="EFA05943.2"/>
    </source>
</evidence>
<feature type="domain" description="CN hydrolase" evidence="4">
    <location>
        <begin position="18"/>
        <end position="251"/>
    </location>
</feature>
<keyword evidence="6" id="KW-1185">Reference proteome</keyword>
<sequence>MWIFLLITLCTICNGLAYKAAVVEYYPSTEAQPMDTIKKNIEEYRTYVDSARKQSVDIIVFPEYGLTTLTKDPEEYAVEITSTNEIISKLSTLAKEHEMYLVINLLEKETIANQIYYYNTNLVFDRNGTTIAKYRKINLFDEAKLTPGSHNQTNTFLTRLWGHFWDIYLFRHLVTDIVYPTAWISIIPFYHSLSVQHGYAVANGVNLLAANYAKPNAGRGGSGIYLTDGKIAEKYIGDTASTKLIVQEVGKQSTREDRTKCPTRLPFGLPSDLGKSNVSNYMALTAFTASDYTFQNINLTQGNISETVCHKNFCCNFDLKLDPNNVIASEHYKLMAYDGMVNYNEIQLHIRTCSLLFCENDSNDSCGKRQETTSTKFTKITVSGNLPTDNTTFYTPVTLNTYLLTIPQIPYCDTQNGTDTTYVQLSTPKAQQNLLVFGLLGHTQAPIDDHNDNGDDDDGNSAVKASSLLLLVVLSVVKCLLY</sequence>
<dbReference type="SUPFAM" id="SSF56317">
    <property type="entry name" value="Carbon-nitrogen hydrolase"/>
    <property type="match status" value="1"/>
</dbReference>
<dbReference type="OMA" id="ADLCCDF"/>
<evidence type="ECO:0000259" key="4">
    <source>
        <dbReference type="PROSITE" id="PS50263"/>
    </source>
</evidence>
<dbReference type="Pfam" id="PF19018">
    <property type="entry name" value="Vanin_C"/>
    <property type="match status" value="1"/>
</dbReference>
<organism evidence="5 6">
    <name type="scientific">Tribolium castaneum</name>
    <name type="common">Red flour beetle</name>
    <dbReference type="NCBI Taxonomy" id="7070"/>
    <lineage>
        <taxon>Eukaryota</taxon>
        <taxon>Metazoa</taxon>
        <taxon>Ecdysozoa</taxon>
        <taxon>Arthropoda</taxon>
        <taxon>Hexapoda</taxon>
        <taxon>Insecta</taxon>
        <taxon>Pterygota</taxon>
        <taxon>Neoptera</taxon>
        <taxon>Endopterygota</taxon>
        <taxon>Coleoptera</taxon>
        <taxon>Polyphaga</taxon>
        <taxon>Cucujiformia</taxon>
        <taxon>Tenebrionidae</taxon>
        <taxon>Tenebrionidae incertae sedis</taxon>
        <taxon>Tribolium</taxon>
    </lineage>
</organism>
<dbReference type="PANTHER" id="PTHR10609:SF14">
    <property type="entry name" value="BIOTINIDASE"/>
    <property type="match status" value="1"/>
</dbReference>
<comment type="similarity">
    <text evidence="1">Belongs to the carbon-nitrogen hydrolase superfamily. BTD/VNN family.</text>
</comment>
<evidence type="ECO:0000256" key="3">
    <source>
        <dbReference type="SAM" id="SignalP"/>
    </source>
</evidence>
<dbReference type="GO" id="GO:0016787">
    <property type="term" value="F:hydrolase activity"/>
    <property type="evidence" value="ECO:0007669"/>
    <property type="project" value="UniProtKB-KW"/>
</dbReference>
<dbReference type="InterPro" id="IPR036526">
    <property type="entry name" value="C-N_Hydrolase_sf"/>
</dbReference>
<dbReference type="HOGENOM" id="CLU_033209_1_0_1"/>
<dbReference type="PANTHER" id="PTHR10609">
    <property type="entry name" value="BIOTINIDASE-RELATED"/>
    <property type="match status" value="1"/>
</dbReference>
<name>D6WS32_TRICA</name>
<evidence type="ECO:0000313" key="6">
    <source>
        <dbReference type="Proteomes" id="UP000007266"/>
    </source>
</evidence>
<evidence type="ECO:0000256" key="1">
    <source>
        <dbReference type="ARBA" id="ARBA00008225"/>
    </source>
</evidence>
<feature type="signal peptide" evidence="3">
    <location>
        <begin position="1"/>
        <end position="17"/>
    </location>
</feature>
<reference evidence="5 6" key="2">
    <citation type="journal article" date="2010" name="Nucleic Acids Res.">
        <title>BeetleBase in 2010: revisions to provide comprehensive genomic information for Tribolium castaneum.</title>
        <authorList>
            <person name="Kim H.S."/>
            <person name="Murphy T."/>
            <person name="Xia J."/>
            <person name="Caragea D."/>
            <person name="Park Y."/>
            <person name="Beeman R.W."/>
            <person name="Lorenzen M.D."/>
            <person name="Butcher S."/>
            <person name="Manak J.R."/>
            <person name="Brown S.J."/>
        </authorList>
    </citation>
    <scope>GENOME REANNOTATION</scope>
    <source>
        <strain evidence="5 6">Georgia GA2</strain>
    </source>
</reference>
<dbReference type="InterPro" id="IPR043957">
    <property type="entry name" value="Vanin_C"/>
</dbReference>
<dbReference type="InParanoid" id="D6WS32"/>
<dbReference type="eggNOG" id="KOG0806">
    <property type="taxonomic scope" value="Eukaryota"/>
</dbReference>
<feature type="chain" id="PRO_5007310769" evidence="3">
    <location>
        <begin position="18"/>
        <end position="482"/>
    </location>
</feature>
<dbReference type="InterPro" id="IPR040154">
    <property type="entry name" value="Biotinidase/VNN"/>
</dbReference>
<keyword evidence="3" id="KW-0732">Signal</keyword>